<keyword evidence="3" id="KW-1185">Reference proteome</keyword>
<name>A0AAD6UQG4_9AGAR</name>
<dbReference type="EMBL" id="JARJCW010000132">
    <property type="protein sequence ID" value="KAJ7191485.1"/>
    <property type="molecule type" value="Genomic_DNA"/>
</dbReference>
<feature type="region of interest" description="Disordered" evidence="1">
    <location>
        <begin position="38"/>
        <end position="66"/>
    </location>
</feature>
<organism evidence="2 3">
    <name type="scientific">Mycena pura</name>
    <dbReference type="NCBI Taxonomy" id="153505"/>
    <lineage>
        <taxon>Eukaryota</taxon>
        <taxon>Fungi</taxon>
        <taxon>Dikarya</taxon>
        <taxon>Basidiomycota</taxon>
        <taxon>Agaricomycotina</taxon>
        <taxon>Agaricomycetes</taxon>
        <taxon>Agaricomycetidae</taxon>
        <taxon>Agaricales</taxon>
        <taxon>Marasmiineae</taxon>
        <taxon>Mycenaceae</taxon>
        <taxon>Mycena</taxon>
    </lineage>
</organism>
<sequence>MTHRTAAALNDWGWPASGGSQIEHGELRGHECVHEDYAGQRRRGRRKQARARSMERVRGGGMRQRRGVSRMSLYTLSGACAGRRWRQVSKTSPCTLTGACTGQWNTAVQAVAERARGGGAGGSGGAQGGGRRQQRRWMAWEHAQVGGRRQRRRALRTSPRTLKRAGSRTAGVACMQRAQAACRRRGECADGAGYANGTGCVPTAQGVYRWPGGVQMVRVACRRRQGGVNFRKIHIGSKSFFSTC</sequence>
<dbReference type="Proteomes" id="UP001219525">
    <property type="component" value="Unassembled WGS sequence"/>
</dbReference>
<evidence type="ECO:0000256" key="1">
    <source>
        <dbReference type="SAM" id="MobiDB-lite"/>
    </source>
</evidence>
<dbReference type="AlphaFoldDB" id="A0AAD6UQG4"/>
<proteinExistence type="predicted"/>
<reference evidence="2" key="1">
    <citation type="submission" date="2023-03" db="EMBL/GenBank/DDBJ databases">
        <title>Massive genome expansion in bonnet fungi (Mycena s.s.) driven by repeated elements and novel gene families across ecological guilds.</title>
        <authorList>
            <consortium name="Lawrence Berkeley National Laboratory"/>
            <person name="Harder C.B."/>
            <person name="Miyauchi S."/>
            <person name="Viragh M."/>
            <person name="Kuo A."/>
            <person name="Thoen E."/>
            <person name="Andreopoulos B."/>
            <person name="Lu D."/>
            <person name="Skrede I."/>
            <person name="Drula E."/>
            <person name="Henrissat B."/>
            <person name="Morin E."/>
            <person name="Kohler A."/>
            <person name="Barry K."/>
            <person name="LaButti K."/>
            <person name="Morin E."/>
            <person name="Salamov A."/>
            <person name="Lipzen A."/>
            <person name="Mereny Z."/>
            <person name="Hegedus B."/>
            <person name="Baldrian P."/>
            <person name="Stursova M."/>
            <person name="Weitz H."/>
            <person name="Taylor A."/>
            <person name="Grigoriev I.V."/>
            <person name="Nagy L.G."/>
            <person name="Martin F."/>
            <person name="Kauserud H."/>
        </authorList>
    </citation>
    <scope>NUCLEOTIDE SEQUENCE</scope>
    <source>
        <strain evidence="2">9144</strain>
    </source>
</reference>
<protein>
    <submittedName>
        <fullName evidence="2">Uncharacterized protein</fullName>
    </submittedName>
</protein>
<feature type="compositionally biased region" description="Basic residues" evidence="1">
    <location>
        <begin position="40"/>
        <end position="50"/>
    </location>
</feature>
<evidence type="ECO:0000313" key="3">
    <source>
        <dbReference type="Proteomes" id="UP001219525"/>
    </source>
</evidence>
<accession>A0AAD6UQG4</accession>
<evidence type="ECO:0000313" key="2">
    <source>
        <dbReference type="EMBL" id="KAJ7191485.1"/>
    </source>
</evidence>
<gene>
    <name evidence="2" type="ORF">GGX14DRAFT_600483</name>
</gene>
<comment type="caution">
    <text evidence="2">The sequence shown here is derived from an EMBL/GenBank/DDBJ whole genome shotgun (WGS) entry which is preliminary data.</text>
</comment>